<feature type="transmembrane region" description="Helical" evidence="1">
    <location>
        <begin position="25"/>
        <end position="46"/>
    </location>
</feature>
<dbReference type="Pfam" id="PF16316">
    <property type="entry name" value="DUF4956"/>
    <property type="match status" value="1"/>
</dbReference>
<evidence type="ECO:0000313" key="2">
    <source>
        <dbReference type="EMBL" id="SOY31636.1"/>
    </source>
</evidence>
<sequence length="225" mass="24894">MGFRDILKKSFLESYNLTDITTTDIVVAVFMACVLGLYIFVVYRIVTRKAFYSKSFSISLVALAMITTAVILTIQSSVVVSLGMVGALSIVRFRTAIKDPMDLIFLFWSISVGIICGVGLFELAVLISVSVSLVIVMLELLPVVRLPMLLIINTSDKAGEKAILENVRKYTKNYKVKSRNITDRGLDMIVELRVKKDCESLIQEVQALNGVISASLLLHEGEATY</sequence>
<proteinExistence type="predicted"/>
<keyword evidence="1" id="KW-0472">Membrane</keyword>
<feature type="transmembrane region" description="Helical" evidence="1">
    <location>
        <begin position="103"/>
        <end position="127"/>
    </location>
</feature>
<protein>
    <recommendedName>
        <fullName evidence="4">Mg(2+) transport ATPase</fullName>
    </recommendedName>
</protein>
<gene>
    <name evidence="2" type="ORF">AMURIS_04380</name>
</gene>
<keyword evidence="3" id="KW-1185">Reference proteome</keyword>
<feature type="transmembrane region" description="Helical" evidence="1">
    <location>
        <begin position="58"/>
        <end position="91"/>
    </location>
</feature>
<keyword evidence="1" id="KW-1133">Transmembrane helix</keyword>
<dbReference type="EMBL" id="OFSM01000028">
    <property type="protein sequence ID" value="SOY31636.1"/>
    <property type="molecule type" value="Genomic_DNA"/>
</dbReference>
<dbReference type="RefSeq" id="WP_103241624.1">
    <property type="nucleotide sequence ID" value="NZ_CANRXC010000046.1"/>
</dbReference>
<feature type="transmembrane region" description="Helical" evidence="1">
    <location>
        <begin position="133"/>
        <end position="152"/>
    </location>
</feature>
<keyword evidence="1" id="KW-0812">Transmembrane</keyword>
<name>A0A2K4ZMI9_9FIRM</name>
<dbReference type="InterPro" id="IPR032531">
    <property type="entry name" value="DUF4956"/>
</dbReference>
<accession>A0A2K4ZMI9</accession>
<dbReference type="AlphaFoldDB" id="A0A2K4ZMI9"/>
<evidence type="ECO:0000313" key="3">
    <source>
        <dbReference type="Proteomes" id="UP000236311"/>
    </source>
</evidence>
<dbReference type="Proteomes" id="UP000236311">
    <property type="component" value="Unassembled WGS sequence"/>
</dbReference>
<evidence type="ECO:0008006" key="4">
    <source>
        <dbReference type="Google" id="ProtNLM"/>
    </source>
</evidence>
<organism evidence="2 3">
    <name type="scientific">Acetatifactor muris</name>
    <dbReference type="NCBI Taxonomy" id="879566"/>
    <lineage>
        <taxon>Bacteria</taxon>
        <taxon>Bacillati</taxon>
        <taxon>Bacillota</taxon>
        <taxon>Clostridia</taxon>
        <taxon>Lachnospirales</taxon>
        <taxon>Lachnospiraceae</taxon>
        <taxon>Acetatifactor</taxon>
    </lineage>
</organism>
<dbReference type="OrthoDB" id="9803265at2"/>
<evidence type="ECO:0000256" key="1">
    <source>
        <dbReference type="SAM" id="Phobius"/>
    </source>
</evidence>
<reference evidence="2 3" key="1">
    <citation type="submission" date="2018-01" db="EMBL/GenBank/DDBJ databases">
        <authorList>
            <person name="Gaut B.S."/>
            <person name="Morton B.R."/>
            <person name="Clegg M.T."/>
            <person name="Duvall M.R."/>
        </authorList>
    </citation>
    <scope>NUCLEOTIDE SEQUENCE [LARGE SCALE GENOMIC DNA]</scope>
    <source>
        <strain evidence="2">GP69</strain>
    </source>
</reference>